<evidence type="ECO:0000256" key="3">
    <source>
        <dbReference type="ARBA" id="ARBA00023002"/>
    </source>
</evidence>
<name>A0ABV5Y9M2_9ACTN</name>
<dbReference type="InterPro" id="IPR012336">
    <property type="entry name" value="Thioredoxin-like_fold"/>
</dbReference>
<organism evidence="8 9">
    <name type="scientific">Actinoallomurus acaciae</name>
    <dbReference type="NCBI Taxonomy" id="502577"/>
    <lineage>
        <taxon>Bacteria</taxon>
        <taxon>Bacillati</taxon>
        <taxon>Actinomycetota</taxon>
        <taxon>Actinomycetes</taxon>
        <taxon>Streptosporangiales</taxon>
        <taxon>Thermomonosporaceae</taxon>
        <taxon>Actinoallomurus</taxon>
    </lineage>
</organism>
<dbReference type="Proteomes" id="UP001589627">
    <property type="component" value="Unassembled WGS sequence"/>
</dbReference>
<keyword evidence="4" id="KW-1015">Disulfide bond</keyword>
<evidence type="ECO:0000313" key="8">
    <source>
        <dbReference type="EMBL" id="MFB9830777.1"/>
    </source>
</evidence>
<dbReference type="Pfam" id="PF13462">
    <property type="entry name" value="Thioredoxin_4"/>
    <property type="match status" value="1"/>
</dbReference>
<keyword evidence="5" id="KW-0676">Redox-active center</keyword>
<evidence type="ECO:0000259" key="7">
    <source>
        <dbReference type="Pfam" id="PF13462"/>
    </source>
</evidence>
<evidence type="ECO:0000313" key="9">
    <source>
        <dbReference type="Proteomes" id="UP001589627"/>
    </source>
</evidence>
<keyword evidence="2" id="KW-0732">Signal</keyword>
<comment type="similarity">
    <text evidence="1">Belongs to the thioredoxin family. DsbA subfamily.</text>
</comment>
<reference evidence="8 9" key="1">
    <citation type="submission" date="2024-09" db="EMBL/GenBank/DDBJ databases">
        <authorList>
            <person name="Sun Q."/>
            <person name="Mori K."/>
        </authorList>
    </citation>
    <scope>NUCLEOTIDE SEQUENCE [LARGE SCALE GENOMIC DNA]</scope>
    <source>
        <strain evidence="8 9">TBRC 0563</strain>
    </source>
</reference>
<evidence type="ECO:0000256" key="5">
    <source>
        <dbReference type="ARBA" id="ARBA00023284"/>
    </source>
</evidence>
<gene>
    <name evidence="8" type="ORF">ACFFNX_01040</name>
</gene>
<dbReference type="CDD" id="cd02972">
    <property type="entry name" value="DsbA_family"/>
    <property type="match status" value="1"/>
</dbReference>
<evidence type="ECO:0000256" key="1">
    <source>
        <dbReference type="ARBA" id="ARBA00005791"/>
    </source>
</evidence>
<dbReference type="SUPFAM" id="SSF52833">
    <property type="entry name" value="Thioredoxin-like"/>
    <property type="match status" value="1"/>
</dbReference>
<accession>A0ABV5Y9M2</accession>
<feature type="compositionally biased region" description="Basic and acidic residues" evidence="6">
    <location>
        <begin position="11"/>
        <end position="34"/>
    </location>
</feature>
<proteinExistence type="inferred from homology"/>
<feature type="domain" description="Thioredoxin-like fold" evidence="7">
    <location>
        <begin position="90"/>
        <end position="269"/>
    </location>
</feature>
<keyword evidence="9" id="KW-1185">Reference proteome</keyword>
<dbReference type="PANTHER" id="PTHR13887:SF14">
    <property type="entry name" value="DISULFIDE BOND FORMATION PROTEIN D"/>
    <property type="match status" value="1"/>
</dbReference>
<comment type="caution">
    <text evidence="8">The sequence shown here is derived from an EMBL/GenBank/DDBJ whole genome shotgun (WGS) entry which is preliminary data.</text>
</comment>
<sequence>FEPRTAMSDNPRTKNETKSPRPDGRSARSRLRAERTRRRRVRARRRKAAIATGITALLLGGGTALAIGTANGGAAGGRVTMPANASGADGTVIVYGRATARNTLDVWEDFRCPYCGRLERTDGEAIQRLADTGVYKIQYHMGTFLDGNLGGHGSMEALQAAGAALDEGAARFKAFHDVLYAGQPDERTDDFADKDRLLALAAKVPGLATPGFAKAVKDGAYAGWAHKVSDAFTRSGVDGTPTLKLNGRPLAVLDGTGNPIAPAQYTALIQQSVSGRSR</sequence>
<dbReference type="EMBL" id="JBHLZP010000003">
    <property type="protein sequence ID" value="MFB9830777.1"/>
    <property type="molecule type" value="Genomic_DNA"/>
</dbReference>
<evidence type="ECO:0000256" key="6">
    <source>
        <dbReference type="SAM" id="MobiDB-lite"/>
    </source>
</evidence>
<keyword evidence="3" id="KW-0560">Oxidoreductase</keyword>
<feature type="non-terminal residue" evidence="8">
    <location>
        <position position="1"/>
    </location>
</feature>
<dbReference type="RefSeq" id="WP_378193549.1">
    <property type="nucleotide sequence ID" value="NZ_JBHLZP010000003.1"/>
</dbReference>
<evidence type="ECO:0000256" key="2">
    <source>
        <dbReference type="ARBA" id="ARBA00022729"/>
    </source>
</evidence>
<protein>
    <submittedName>
        <fullName evidence="8">DsbA family protein</fullName>
    </submittedName>
</protein>
<dbReference type="Gene3D" id="3.40.30.10">
    <property type="entry name" value="Glutaredoxin"/>
    <property type="match status" value="1"/>
</dbReference>
<dbReference type="PANTHER" id="PTHR13887">
    <property type="entry name" value="GLUTATHIONE S-TRANSFERASE KAPPA"/>
    <property type="match status" value="1"/>
</dbReference>
<feature type="region of interest" description="Disordered" evidence="6">
    <location>
        <begin position="1"/>
        <end position="43"/>
    </location>
</feature>
<evidence type="ECO:0000256" key="4">
    <source>
        <dbReference type="ARBA" id="ARBA00023157"/>
    </source>
</evidence>
<dbReference type="InterPro" id="IPR036249">
    <property type="entry name" value="Thioredoxin-like_sf"/>
</dbReference>